<keyword evidence="6 7" id="KW-0472">Membrane</keyword>
<evidence type="ECO:0000313" key="8">
    <source>
        <dbReference type="EMBL" id="KZN18978.1"/>
    </source>
</evidence>
<organism evidence="8 9">
    <name type="scientific">Pseudomonas fluorescens</name>
    <dbReference type="NCBI Taxonomy" id="294"/>
    <lineage>
        <taxon>Bacteria</taxon>
        <taxon>Pseudomonadati</taxon>
        <taxon>Pseudomonadota</taxon>
        <taxon>Gammaproteobacteria</taxon>
        <taxon>Pseudomonadales</taxon>
        <taxon>Pseudomonadaceae</taxon>
        <taxon>Pseudomonas</taxon>
    </lineage>
</organism>
<dbReference type="AlphaFoldDB" id="A0A166PJD1"/>
<reference evidence="8 9" key="2">
    <citation type="journal article" date="2018" name="Nature">
        <title>Mutant phenotypes for thousands of bacterial genes of unknown function.</title>
        <authorList>
            <person name="Price M.N."/>
            <person name="Wetmore K.M."/>
            <person name="Waters R.J."/>
            <person name="Callaghan M."/>
            <person name="Ray J."/>
            <person name="Liu H."/>
            <person name="Kuehl J.V."/>
            <person name="Melnyk R.A."/>
            <person name="Lamson J.S."/>
            <person name="Suh Y."/>
            <person name="Carlson H.K."/>
            <person name="Esquivel Z."/>
            <person name="Sadeeshkumar H."/>
            <person name="Chakraborty R."/>
            <person name="Zane G.M."/>
            <person name="Rubin B.E."/>
            <person name="Wall J.D."/>
            <person name="Visel A."/>
            <person name="Bristow J."/>
            <person name="Blow M.J."/>
            <person name="Arkin A.P."/>
            <person name="Deutschbauer A.M."/>
        </authorList>
    </citation>
    <scope>NUCLEOTIDE SEQUENCE [LARGE SCALE GENOMIC DNA]</scope>
    <source>
        <strain evidence="8 9">FW300-N1B4</strain>
    </source>
</reference>
<keyword evidence="5 7" id="KW-1133">Transmembrane helix</keyword>
<accession>A0A166PJD1</accession>
<dbReference type="EMBL" id="LUKJ01000003">
    <property type="protein sequence ID" value="KZN18978.1"/>
    <property type="molecule type" value="Genomic_DNA"/>
</dbReference>
<name>A0A166PJD1_PSEFL</name>
<comment type="subcellular location">
    <subcellularLocation>
        <location evidence="1">Membrane</location>
        <topology evidence="1">Multi-pass membrane protein</topology>
    </subcellularLocation>
</comment>
<dbReference type="InterPro" id="IPR006043">
    <property type="entry name" value="NCS2"/>
</dbReference>
<evidence type="ECO:0000256" key="1">
    <source>
        <dbReference type="ARBA" id="ARBA00004141"/>
    </source>
</evidence>
<sequence>MSELSEARIPDAPAIQRLPLLQLPKAALLAASIPPAVLGGTAIAMFGMVAATGIKILQEAGCHAHPH</sequence>
<evidence type="ECO:0000256" key="2">
    <source>
        <dbReference type="ARBA" id="ARBA00008821"/>
    </source>
</evidence>
<proteinExistence type="inferred from homology"/>
<evidence type="ECO:0000256" key="4">
    <source>
        <dbReference type="ARBA" id="ARBA00022692"/>
    </source>
</evidence>
<evidence type="ECO:0000256" key="5">
    <source>
        <dbReference type="ARBA" id="ARBA00022989"/>
    </source>
</evidence>
<keyword evidence="4 7" id="KW-0812">Transmembrane</keyword>
<protein>
    <submittedName>
        <fullName evidence="8">Uncharacterized protein</fullName>
    </submittedName>
</protein>
<evidence type="ECO:0000256" key="3">
    <source>
        <dbReference type="ARBA" id="ARBA00022448"/>
    </source>
</evidence>
<dbReference type="GO" id="GO:0005886">
    <property type="term" value="C:plasma membrane"/>
    <property type="evidence" value="ECO:0007669"/>
    <property type="project" value="UniProtKB-ARBA"/>
</dbReference>
<feature type="transmembrane region" description="Helical" evidence="7">
    <location>
        <begin position="26"/>
        <end position="49"/>
    </location>
</feature>
<dbReference type="Proteomes" id="UP000076489">
    <property type="component" value="Unassembled WGS sequence"/>
</dbReference>
<evidence type="ECO:0000256" key="7">
    <source>
        <dbReference type="SAM" id="Phobius"/>
    </source>
</evidence>
<dbReference type="InterPro" id="IPR006042">
    <property type="entry name" value="Xan_ur_permease"/>
</dbReference>
<gene>
    <name evidence="8" type="ORF">A1D17_23455</name>
</gene>
<keyword evidence="3" id="KW-0813">Transport</keyword>
<dbReference type="PROSITE" id="PS01116">
    <property type="entry name" value="XANTH_URACIL_PERMASE"/>
    <property type="match status" value="1"/>
</dbReference>
<evidence type="ECO:0000256" key="6">
    <source>
        <dbReference type="ARBA" id="ARBA00023136"/>
    </source>
</evidence>
<comment type="similarity">
    <text evidence="2">Belongs to the nucleobase:cation symporter-2 (NCS2) (TC 2.A.40) family.</text>
</comment>
<comment type="caution">
    <text evidence="8">The sequence shown here is derived from an EMBL/GenBank/DDBJ whole genome shotgun (WGS) entry which is preliminary data.</text>
</comment>
<dbReference type="GO" id="GO:0015205">
    <property type="term" value="F:nucleobase transmembrane transporter activity"/>
    <property type="evidence" value="ECO:0007669"/>
    <property type="project" value="UniProtKB-ARBA"/>
</dbReference>
<evidence type="ECO:0000313" key="9">
    <source>
        <dbReference type="Proteomes" id="UP000076489"/>
    </source>
</evidence>
<reference evidence="9" key="1">
    <citation type="submission" date="2016-03" db="EMBL/GenBank/DDBJ databases">
        <authorList>
            <person name="Ray J."/>
            <person name="Price M."/>
            <person name="Deutschbauer A."/>
        </authorList>
    </citation>
    <scope>NUCLEOTIDE SEQUENCE [LARGE SCALE GENOMIC DNA]</scope>
    <source>
        <strain evidence="9">FW300-N1B4</strain>
    </source>
</reference>
<dbReference type="Pfam" id="PF00860">
    <property type="entry name" value="Xan_ur_permease"/>
    <property type="match status" value="1"/>
</dbReference>